<dbReference type="InterPro" id="IPR020449">
    <property type="entry name" value="Tscrpt_reg_AraC-type_HTH"/>
</dbReference>
<dbReference type="Gene3D" id="1.10.10.60">
    <property type="entry name" value="Homeodomain-like"/>
    <property type="match status" value="1"/>
</dbReference>
<feature type="domain" description="HTH araC/xylS-type" evidence="4">
    <location>
        <begin position="167"/>
        <end position="264"/>
    </location>
</feature>
<dbReference type="PROSITE" id="PS00041">
    <property type="entry name" value="HTH_ARAC_FAMILY_1"/>
    <property type="match status" value="1"/>
</dbReference>
<dbReference type="RefSeq" id="WP_036510063.1">
    <property type="nucleotide sequence ID" value="NZ_AONB01000007.1"/>
</dbReference>
<dbReference type="STRING" id="1229521.D791_01755"/>
<dbReference type="AlphaFoldDB" id="W9VL88"/>
<dbReference type="GO" id="GO:0000976">
    <property type="term" value="F:transcription cis-regulatory region binding"/>
    <property type="evidence" value="ECO:0007669"/>
    <property type="project" value="TreeGrafter"/>
</dbReference>
<dbReference type="PRINTS" id="PR00032">
    <property type="entry name" value="HTHARAC"/>
</dbReference>
<reference evidence="6" key="1">
    <citation type="submission" date="2012-11" db="EMBL/GenBank/DDBJ databases">
        <authorList>
            <person name="Singh A."/>
            <person name="Pinnaka A.K."/>
            <person name="Vaidya B."/>
        </authorList>
    </citation>
    <scope>NUCLEOTIDE SEQUENCE [LARGE SCALE GENOMIC DNA]</scope>
    <source>
        <strain evidence="6">AK23</strain>
    </source>
</reference>
<keyword evidence="3" id="KW-0804">Transcription</keyword>
<proteinExistence type="predicted"/>
<dbReference type="InterPro" id="IPR009057">
    <property type="entry name" value="Homeodomain-like_sf"/>
</dbReference>
<dbReference type="SUPFAM" id="SSF46689">
    <property type="entry name" value="Homeodomain-like"/>
    <property type="match status" value="1"/>
</dbReference>
<dbReference type="PROSITE" id="PS01124">
    <property type="entry name" value="HTH_ARAC_FAMILY_2"/>
    <property type="match status" value="1"/>
</dbReference>
<dbReference type="InterPro" id="IPR018060">
    <property type="entry name" value="HTH_AraC"/>
</dbReference>
<dbReference type="SMART" id="SM00342">
    <property type="entry name" value="HTH_ARAC"/>
    <property type="match status" value="1"/>
</dbReference>
<keyword evidence="2" id="KW-0238">DNA-binding</keyword>
<keyword evidence="1" id="KW-0805">Transcription regulation</keyword>
<comment type="caution">
    <text evidence="5">The sequence shown here is derived from an EMBL/GenBank/DDBJ whole genome shotgun (WGS) entry which is preliminary data.</text>
</comment>
<keyword evidence="6" id="KW-1185">Reference proteome</keyword>
<evidence type="ECO:0000313" key="5">
    <source>
        <dbReference type="EMBL" id="EXJ11300.1"/>
    </source>
</evidence>
<dbReference type="Proteomes" id="UP000019464">
    <property type="component" value="Unassembled WGS sequence"/>
</dbReference>
<dbReference type="InterPro" id="IPR018062">
    <property type="entry name" value="HTH_AraC-typ_CS"/>
</dbReference>
<evidence type="ECO:0000256" key="3">
    <source>
        <dbReference type="ARBA" id="ARBA00023163"/>
    </source>
</evidence>
<dbReference type="GO" id="GO:0005829">
    <property type="term" value="C:cytosol"/>
    <property type="evidence" value="ECO:0007669"/>
    <property type="project" value="TreeGrafter"/>
</dbReference>
<evidence type="ECO:0000256" key="1">
    <source>
        <dbReference type="ARBA" id="ARBA00023015"/>
    </source>
</evidence>
<dbReference type="OrthoDB" id="9783876at2"/>
<reference evidence="5 6" key="2">
    <citation type="journal article" date="2015" name="Syst. Appl. Microbiol.">
        <title>Nitrincola nitratireducens sp. nov. isolated from a haloalkaline crater lake.</title>
        <authorList>
            <person name="Singh A."/>
            <person name="Vaidya B."/>
            <person name="Tanuku N.R."/>
            <person name="Pinnaka A.K."/>
        </authorList>
    </citation>
    <scope>NUCLEOTIDE SEQUENCE [LARGE SCALE GENOMIC DNA]</scope>
    <source>
        <strain evidence="5 6">AK23</strain>
    </source>
</reference>
<name>W9VL88_9GAMM</name>
<dbReference type="GO" id="GO:0003700">
    <property type="term" value="F:DNA-binding transcription factor activity"/>
    <property type="evidence" value="ECO:0007669"/>
    <property type="project" value="InterPro"/>
</dbReference>
<gene>
    <name evidence="5" type="primary">appY</name>
    <name evidence="5" type="ORF">D791_01755</name>
</gene>
<dbReference type="PANTHER" id="PTHR47894">
    <property type="entry name" value="HTH-TYPE TRANSCRIPTIONAL REGULATOR GADX"/>
    <property type="match status" value="1"/>
</dbReference>
<dbReference type="Pfam" id="PF12833">
    <property type="entry name" value="HTH_18"/>
    <property type="match status" value="1"/>
</dbReference>
<dbReference type="PATRIC" id="fig|1229521.3.peg.1782"/>
<accession>W9VL88</accession>
<protein>
    <submittedName>
        <fullName evidence="5">M5 polypeptide</fullName>
    </submittedName>
</protein>
<evidence type="ECO:0000313" key="6">
    <source>
        <dbReference type="Proteomes" id="UP000019464"/>
    </source>
</evidence>
<evidence type="ECO:0000259" key="4">
    <source>
        <dbReference type="PROSITE" id="PS01124"/>
    </source>
</evidence>
<organism evidence="5 6">
    <name type="scientific">Nitrincola nitratireducens</name>
    <dbReference type="NCBI Taxonomy" id="1229521"/>
    <lineage>
        <taxon>Bacteria</taxon>
        <taxon>Pseudomonadati</taxon>
        <taxon>Pseudomonadota</taxon>
        <taxon>Gammaproteobacteria</taxon>
        <taxon>Oceanospirillales</taxon>
        <taxon>Oceanospirillaceae</taxon>
        <taxon>Nitrincola</taxon>
    </lineage>
</organism>
<dbReference type="EMBL" id="AONB01000007">
    <property type="protein sequence ID" value="EXJ11300.1"/>
    <property type="molecule type" value="Genomic_DNA"/>
</dbReference>
<evidence type="ECO:0000256" key="2">
    <source>
        <dbReference type="ARBA" id="ARBA00023125"/>
    </source>
</evidence>
<dbReference type="PANTHER" id="PTHR47894:SF4">
    <property type="entry name" value="HTH-TYPE TRANSCRIPTIONAL REGULATOR GADX"/>
    <property type="match status" value="1"/>
</dbReference>
<sequence length="268" mass="30506">MEKLIDAAKVALQERDQLPFSVYSSVKEQRIVNVPIIKPLLICVLNGCKKLGSQQEITCPTGSFIFLSNSPNIDLRNISQGNEYFALVIEFDYSDFDCFSYQGPSTETYFQGRIDSTLENTLQQFIEWSTFMPSSFWALRKKEMLQVIYHLGYKQVSTIIEPPSLSHKLHNIISAHVSSDLSVETLTEKLAMSESTLRRKLNAEGTSLQVIKDRVKLGYGLHLVQTSLDPIGRIAERCGYQSQSRFTEKFKHLFGITPTDLRKTKVHD</sequence>